<name>A0ABY2BSP0_9ACTN</name>
<feature type="transmembrane region" description="Helical" evidence="1">
    <location>
        <begin position="118"/>
        <end position="142"/>
    </location>
</feature>
<evidence type="ECO:0000313" key="3">
    <source>
        <dbReference type="Proteomes" id="UP000295818"/>
    </source>
</evidence>
<keyword evidence="3" id="KW-1185">Reference proteome</keyword>
<feature type="transmembrane region" description="Helical" evidence="1">
    <location>
        <begin position="80"/>
        <end position="98"/>
    </location>
</feature>
<organism evidence="2 3">
    <name type="scientific">Kribbella orskensis</name>
    <dbReference type="NCBI Taxonomy" id="2512216"/>
    <lineage>
        <taxon>Bacteria</taxon>
        <taxon>Bacillati</taxon>
        <taxon>Actinomycetota</taxon>
        <taxon>Actinomycetes</taxon>
        <taxon>Propionibacteriales</taxon>
        <taxon>Kribbellaceae</taxon>
        <taxon>Kribbella</taxon>
    </lineage>
</organism>
<dbReference type="RefSeq" id="WP_132190030.1">
    <property type="nucleotide sequence ID" value="NZ_SLWM01000003.1"/>
</dbReference>
<feature type="transmembrane region" description="Helical" evidence="1">
    <location>
        <begin position="50"/>
        <end position="68"/>
    </location>
</feature>
<evidence type="ECO:0000256" key="1">
    <source>
        <dbReference type="SAM" id="Phobius"/>
    </source>
</evidence>
<sequence length="182" mass="19297">MSRAPRYVGRAVGLGFAVAVLCGVGGAFVGEPVVAAVGRLVNHHELVLRGLGWCWGGLPFVVLVAAYTQRHRLSQHAKQVVAYALPIWAAAAALLIPGRHSTLEERFSSAYLDARPLAFGWAAGFLSTFATVLLVALLIIGWRKLTRTVTKQSVVILNRAITILWSVLAAAGLAAALIAPLP</sequence>
<dbReference type="Proteomes" id="UP000295818">
    <property type="component" value="Unassembled WGS sequence"/>
</dbReference>
<keyword evidence="1" id="KW-0812">Transmembrane</keyword>
<protein>
    <submittedName>
        <fullName evidence="2">Uncharacterized protein</fullName>
    </submittedName>
</protein>
<comment type="caution">
    <text evidence="2">The sequence shown here is derived from an EMBL/GenBank/DDBJ whole genome shotgun (WGS) entry which is preliminary data.</text>
</comment>
<feature type="transmembrane region" description="Helical" evidence="1">
    <location>
        <begin position="154"/>
        <end position="179"/>
    </location>
</feature>
<gene>
    <name evidence="2" type="ORF">EV644_103236</name>
</gene>
<dbReference type="EMBL" id="SLWM01000003">
    <property type="protein sequence ID" value="TCO27537.1"/>
    <property type="molecule type" value="Genomic_DNA"/>
</dbReference>
<feature type="transmembrane region" description="Helical" evidence="1">
    <location>
        <begin position="7"/>
        <end position="30"/>
    </location>
</feature>
<accession>A0ABY2BSP0</accession>
<keyword evidence="1" id="KW-1133">Transmembrane helix</keyword>
<proteinExistence type="predicted"/>
<keyword evidence="1" id="KW-0472">Membrane</keyword>
<reference evidence="2 3" key="1">
    <citation type="journal article" date="2015" name="Stand. Genomic Sci.">
        <title>Genomic Encyclopedia of Bacterial and Archaeal Type Strains, Phase III: the genomes of soil and plant-associated and newly described type strains.</title>
        <authorList>
            <person name="Whitman W.B."/>
            <person name="Woyke T."/>
            <person name="Klenk H.P."/>
            <person name="Zhou Y."/>
            <person name="Lilburn T.G."/>
            <person name="Beck B.J."/>
            <person name="De Vos P."/>
            <person name="Vandamme P."/>
            <person name="Eisen J.A."/>
            <person name="Garrity G."/>
            <person name="Hugenholtz P."/>
            <person name="Kyrpides N.C."/>
        </authorList>
    </citation>
    <scope>NUCLEOTIDE SEQUENCE [LARGE SCALE GENOMIC DNA]</scope>
    <source>
        <strain evidence="2 3">VKM Ac-2538</strain>
    </source>
</reference>
<evidence type="ECO:0000313" key="2">
    <source>
        <dbReference type="EMBL" id="TCO27537.1"/>
    </source>
</evidence>